<protein>
    <submittedName>
        <fullName evidence="1">Uncharacterized protein</fullName>
    </submittedName>
</protein>
<evidence type="ECO:0000313" key="2">
    <source>
        <dbReference type="Proteomes" id="UP000828941"/>
    </source>
</evidence>
<keyword evidence="2" id="KW-1185">Reference proteome</keyword>
<dbReference type="EMBL" id="CM039429">
    <property type="protein sequence ID" value="KAI4347939.1"/>
    <property type="molecule type" value="Genomic_DNA"/>
</dbReference>
<gene>
    <name evidence="1" type="ORF">L6164_008711</name>
</gene>
<organism evidence="1 2">
    <name type="scientific">Bauhinia variegata</name>
    <name type="common">Purple orchid tree</name>
    <name type="synonym">Phanera variegata</name>
    <dbReference type="NCBI Taxonomy" id="167791"/>
    <lineage>
        <taxon>Eukaryota</taxon>
        <taxon>Viridiplantae</taxon>
        <taxon>Streptophyta</taxon>
        <taxon>Embryophyta</taxon>
        <taxon>Tracheophyta</taxon>
        <taxon>Spermatophyta</taxon>
        <taxon>Magnoliopsida</taxon>
        <taxon>eudicotyledons</taxon>
        <taxon>Gunneridae</taxon>
        <taxon>Pentapetalae</taxon>
        <taxon>rosids</taxon>
        <taxon>fabids</taxon>
        <taxon>Fabales</taxon>
        <taxon>Fabaceae</taxon>
        <taxon>Cercidoideae</taxon>
        <taxon>Cercideae</taxon>
        <taxon>Bauhiniinae</taxon>
        <taxon>Bauhinia</taxon>
    </lineage>
</organism>
<evidence type="ECO:0000313" key="1">
    <source>
        <dbReference type="EMBL" id="KAI4347939.1"/>
    </source>
</evidence>
<reference evidence="1 2" key="1">
    <citation type="journal article" date="2022" name="DNA Res.">
        <title>Chromosomal-level genome assembly of the orchid tree Bauhinia variegata (Leguminosae; Cercidoideae) supports the allotetraploid origin hypothesis of Bauhinia.</title>
        <authorList>
            <person name="Zhong Y."/>
            <person name="Chen Y."/>
            <person name="Zheng D."/>
            <person name="Pang J."/>
            <person name="Liu Y."/>
            <person name="Luo S."/>
            <person name="Meng S."/>
            <person name="Qian L."/>
            <person name="Wei D."/>
            <person name="Dai S."/>
            <person name="Zhou R."/>
        </authorList>
    </citation>
    <scope>NUCLEOTIDE SEQUENCE [LARGE SCALE GENOMIC DNA]</scope>
    <source>
        <strain evidence="1">BV-YZ2020</strain>
    </source>
</reference>
<comment type="caution">
    <text evidence="1">The sequence shown here is derived from an EMBL/GenBank/DDBJ whole genome shotgun (WGS) entry which is preliminary data.</text>
</comment>
<accession>A0ACB9PGF3</accession>
<proteinExistence type="predicted"/>
<dbReference type="Proteomes" id="UP000828941">
    <property type="component" value="Chromosome 4"/>
</dbReference>
<sequence>MGNFKATNIENIEGLLSLYEASYLSIEGETLLDEAKCFTSKHLKEFVKNEGCDASMVKKMSHSLEIPLHWRLPILEARWFMDIYSKSSKMNPLLLELAKLDFNKVQAIYQDDLKLASRCWSNIGLGEKFSFARSRLVESFLWNVGVASEPHLRYFRRMSAALYQLITMVDDVYDVYGTIEELELFRNAMERLLSMFDVLKEKGFNIIPYLKKGWVDLCKAYMKEAKWYHSGYKPSFDEYLENGWVSIGGPNVLIHNYFMGANPITMEALTCFEQDHPNIIYLSQMIFRLTGDLGTCLREIRVGDVPKSIKCYMNEKGVSESKAKEHVRSLIDQTWKKMNEDVLTISPFPHSFKEVAMNVARMSLWMYQFADGHTDQDPVTKDRIASLLIEPVL</sequence>
<name>A0ACB9PGF3_BAUVA</name>